<evidence type="ECO:0000259" key="7">
    <source>
        <dbReference type="Pfam" id="PF05699"/>
    </source>
</evidence>
<proteinExistence type="predicted"/>
<dbReference type="PANTHER" id="PTHR46481:SF10">
    <property type="entry name" value="ZINC FINGER BED DOMAIN-CONTAINING PROTEIN 39"/>
    <property type="match status" value="1"/>
</dbReference>
<evidence type="ECO:0000256" key="2">
    <source>
        <dbReference type="ARBA" id="ARBA00022723"/>
    </source>
</evidence>
<reference evidence="9" key="1">
    <citation type="journal article" date="2015" name="Proc. Natl. Acad. Sci. U.S.A.">
        <title>Genome sequence of the Asian Tiger mosquito, Aedes albopictus, reveals insights into its biology, genetics, and evolution.</title>
        <authorList>
            <person name="Chen X.G."/>
            <person name="Jiang X."/>
            <person name="Gu J."/>
            <person name="Xu M."/>
            <person name="Wu Y."/>
            <person name="Deng Y."/>
            <person name="Zhang C."/>
            <person name="Bonizzoni M."/>
            <person name="Dermauw W."/>
            <person name="Vontas J."/>
            <person name="Armbruster P."/>
            <person name="Huang X."/>
            <person name="Yang Y."/>
            <person name="Zhang H."/>
            <person name="He W."/>
            <person name="Peng H."/>
            <person name="Liu Y."/>
            <person name="Wu K."/>
            <person name="Chen J."/>
            <person name="Lirakis M."/>
            <person name="Topalis P."/>
            <person name="Van Leeuwen T."/>
            <person name="Hall A.B."/>
            <person name="Jiang X."/>
            <person name="Thorpe C."/>
            <person name="Mueller R.L."/>
            <person name="Sun C."/>
            <person name="Waterhouse R.M."/>
            <person name="Yan G."/>
            <person name="Tu Z.J."/>
            <person name="Fang X."/>
            <person name="James A.A."/>
        </authorList>
    </citation>
    <scope>NUCLEOTIDE SEQUENCE [LARGE SCALE GENOMIC DNA]</scope>
    <source>
        <strain evidence="9">Foshan</strain>
    </source>
</reference>
<evidence type="ECO:0000256" key="4">
    <source>
        <dbReference type="ARBA" id="ARBA00022833"/>
    </source>
</evidence>
<dbReference type="Proteomes" id="UP000069940">
    <property type="component" value="Unassembled WGS sequence"/>
</dbReference>
<keyword evidence="9" id="KW-1185">Reference proteome</keyword>
<dbReference type="SUPFAM" id="SSF53098">
    <property type="entry name" value="Ribonuclease H-like"/>
    <property type="match status" value="1"/>
</dbReference>
<evidence type="ECO:0000256" key="6">
    <source>
        <dbReference type="SAM" id="MobiDB-lite"/>
    </source>
</evidence>
<sequence length="669" mass="76575">MQVIQARRISVISKSVFHPQRRKTTTKSEIMAGKKRSFTYSSVITDLIKKVDNKVYCAIDRISGCNYHQEKYDVTNFLRHFRSQHPEEAAIHELTRKPPAKKARIVPKIPIPINRQILLEACLKLIALHHLPFSSMEWEGLRLLLDPISEALNIKINRQNIKVHVSVAAEKIKQAIKTELCGKLIHLAIDSASRHSRHILGINVQYEKQGAVVIRTLGMIEVKQSQTAKFLKERILEILEWFEVSIDQILSVTTDNGANMIAADKMLQKDAEILGMSPETSLEDETTTCDDKEAELLDSLSAEFEPLLCLTRCASHTLQLAVGDIVKKNDPNIRRITDLVKETRKTKYTLFFEHKQATKAPFWCPTRWGNKYKMIESIVQQEQFYKELGEDYKEIDITDDDWKFMKDFVGAFSPVHKLTMELQLKHVTLSDFYMHWLQAIRSVESNKSNPLCFNLAQALKSRLKKLQENKLFLAALLLDPRFNFPGSNVFASADERESVQKFILNVWDRINKIRQPTNEPQPSTSSGVANNSNASKVDEMDDYITQLFGSSEPTASTSMASSFQQQLHHLNIENRQPHHYDVWNHWIARKHSHPELFEVSMAVLSGPSSQVSVERSFSALALVLSDLRTGLSDEALENILMIKLNKDIFEKIIPSMYDWKAAFNDTSET</sequence>
<keyword evidence="5" id="KW-0539">Nucleus</keyword>
<feature type="domain" description="HAT C-terminal dimerisation" evidence="7">
    <location>
        <begin position="568"/>
        <end position="643"/>
    </location>
</feature>
<accession>A0ABM1ZVD0</accession>
<dbReference type="Pfam" id="PF05699">
    <property type="entry name" value="Dimer_Tnp_hAT"/>
    <property type="match status" value="1"/>
</dbReference>
<comment type="subcellular location">
    <subcellularLocation>
        <location evidence="1">Nucleus</location>
    </subcellularLocation>
</comment>
<reference evidence="8" key="2">
    <citation type="submission" date="2025-05" db="UniProtKB">
        <authorList>
            <consortium name="EnsemblMetazoa"/>
        </authorList>
    </citation>
    <scope>IDENTIFICATION</scope>
    <source>
        <strain evidence="8">Foshan</strain>
    </source>
</reference>
<keyword evidence="4" id="KW-0862">Zinc</keyword>
<dbReference type="InterPro" id="IPR012337">
    <property type="entry name" value="RNaseH-like_sf"/>
</dbReference>
<organism evidence="8 9">
    <name type="scientific">Aedes albopictus</name>
    <name type="common">Asian tiger mosquito</name>
    <name type="synonym">Stegomyia albopicta</name>
    <dbReference type="NCBI Taxonomy" id="7160"/>
    <lineage>
        <taxon>Eukaryota</taxon>
        <taxon>Metazoa</taxon>
        <taxon>Ecdysozoa</taxon>
        <taxon>Arthropoda</taxon>
        <taxon>Hexapoda</taxon>
        <taxon>Insecta</taxon>
        <taxon>Pterygota</taxon>
        <taxon>Neoptera</taxon>
        <taxon>Endopterygota</taxon>
        <taxon>Diptera</taxon>
        <taxon>Nematocera</taxon>
        <taxon>Culicoidea</taxon>
        <taxon>Culicidae</taxon>
        <taxon>Culicinae</taxon>
        <taxon>Aedini</taxon>
        <taxon>Aedes</taxon>
        <taxon>Stegomyia</taxon>
    </lineage>
</organism>
<dbReference type="PANTHER" id="PTHR46481">
    <property type="entry name" value="ZINC FINGER BED DOMAIN-CONTAINING PROTEIN 4"/>
    <property type="match status" value="1"/>
</dbReference>
<protein>
    <recommendedName>
        <fullName evidence="7">HAT C-terminal dimerisation domain-containing protein</fullName>
    </recommendedName>
</protein>
<evidence type="ECO:0000256" key="5">
    <source>
        <dbReference type="ARBA" id="ARBA00023242"/>
    </source>
</evidence>
<keyword evidence="2" id="KW-0479">Metal-binding</keyword>
<dbReference type="RefSeq" id="XP_062700273.1">
    <property type="nucleotide sequence ID" value="XM_062844289.1"/>
</dbReference>
<evidence type="ECO:0000256" key="3">
    <source>
        <dbReference type="ARBA" id="ARBA00022771"/>
    </source>
</evidence>
<name>A0ABM1ZVD0_AEDAL</name>
<evidence type="ECO:0000256" key="1">
    <source>
        <dbReference type="ARBA" id="ARBA00004123"/>
    </source>
</evidence>
<dbReference type="InterPro" id="IPR052035">
    <property type="entry name" value="ZnF_BED_domain_contain"/>
</dbReference>
<feature type="region of interest" description="Disordered" evidence="6">
    <location>
        <begin position="515"/>
        <end position="534"/>
    </location>
</feature>
<keyword evidence="3" id="KW-0863">Zinc-finger</keyword>
<dbReference type="InterPro" id="IPR008906">
    <property type="entry name" value="HATC_C_dom"/>
</dbReference>
<evidence type="ECO:0000313" key="9">
    <source>
        <dbReference type="Proteomes" id="UP000069940"/>
    </source>
</evidence>
<dbReference type="EnsemblMetazoa" id="AALFPA23_022021.R32602">
    <property type="protein sequence ID" value="AALFPA23_022021.P32602"/>
    <property type="gene ID" value="AALFPA23_022021"/>
</dbReference>
<dbReference type="GeneID" id="115270469"/>
<evidence type="ECO:0000313" key="8">
    <source>
        <dbReference type="EnsemblMetazoa" id="AALFPA23_022021.P32602"/>
    </source>
</evidence>